<evidence type="ECO:0000256" key="2">
    <source>
        <dbReference type="ARBA" id="ARBA00022692"/>
    </source>
</evidence>
<proteinExistence type="predicted"/>
<dbReference type="Pfam" id="PF02656">
    <property type="entry name" value="DUF202"/>
    <property type="match status" value="1"/>
</dbReference>
<sequence length="122" mass="12855">MSEPTRDPGLQPERTGLAWSRTAFVTLLFSALLLRGGIVHHEPGLAWAGVILLIATGALYAWAGWRLRTAATSALTHGAPVTPASTWVIRITALVVALVGLTVAASVLYHGTLLAHVRALLS</sequence>
<dbReference type="EMBL" id="CP021323">
    <property type="protein sequence ID" value="ARS52828.1"/>
    <property type="molecule type" value="Genomic_DNA"/>
</dbReference>
<dbReference type="RefSeq" id="WP_086621579.1">
    <property type="nucleotide sequence ID" value="NZ_CP021323.1"/>
</dbReference>
<name>A0A2Z2H6A3_9GAMM</name>
<organism evidence="7 8">
    <name type="scientific">Kushneria konosiri</name>
    <dbReference type="NCBI Taxonomy" id="698828"/>
    <lineage>
        <taxon>Bacteria</taxon>
        <taxon>Pseudomonadati</taxon>
        <taxon>Pseudomonadota</taxon>
        <taxon>Gammaproteobacteria</taxon>
        <taxon>Oceanospirillales</taxon>
        <taxon>Halomonadaceae</taxon>
        <taxon>Kushneria</taxon>
    </lineage>
</organism>
<dbReference type="InterPro" id="IPR003807">
    <property type="entry name" value="DUF202"/>
</dbReference>
<evidence type="ECO:0000256" key="5">
    <source>
        <dbReference type="SAM" id="Phobius"/>
    </source>
</evidence>
<dbReference type="AlphaFoldDB" id="A0A2Z2H6A3"/>
<reference evidence="7 8" key="1">
    <citation type="journal article" date="2017" name="Int. J. Syst. Evol. Microbiol.">
        <title>Kushneria konosiri sp. nov., isolated from the Korean salt-fermented seafood Daemi-jeot.</title>
        <authorList>
            <person name="Yun J.H."/>
            <person name="Park S.K."/>
            <person name="Lee J.Y."/>
            <person name="Jung M.J."/>
            <person name="Bae J.W."/>
        </authorList>
    </citation>
    <scope>NUCLEOTIDE SEQUENCE [LARGE SCALE GENOMIC DNA]</scope>
    <source>
        <strain evidence="7 8">X49</strain>
    </source>
</reference>
<evidence type="ECO:0000313" key="7">
    <source>
        <dbReference type="EMBL" id="ARS52828.1"/>
    </source>
</evidence>
<keyword evidence="2 5" id="KW-0812">Transmembrane</keyword>
<dbReference type="GO" id="GO:0012505">
    <property type="term" value="C:endomembrane system"/>
    <property type="evidence" value="ECO:0007669"/>
    <property type="project" value="UniProtKB-SubCell"/>
</dbReference>
<feature type="transmembrane region" description="Helical" evidence="5">
    <location>
        <begin position="46"/>
        <end position="67"/>
    </location>
</feature>
<dbReference type="OrthoDB" id="3701077at2"/>
<evidence type="ECO:0000259" key="6">
    <source>
        <dbReference type="Pfam" id="PF02656"/>
    </source>
</evidence>
<evidence type="ECO:0000256" key="3">
    <source>
        <dbReference type="ARBA" id="ARBA00022989"/>
    </source>
</evidence>
<dbReference type="Proteomes" id="UP000250025">
    <property type="component" value="Chromosome"/>
</dbReference>
<feature type="transmembrane region" description="Helical" evidence="5">
    <location>
        <begin position="87"/>
        <end position="109"/>
    </location>
</feature>
<keyword evidence="3 5" id="KW-1133">Transmembrane helix</keyword>
<feature type="domain" description="DUF202" evidence="6">
    <location>
        <begin position="7"/>
        <end position="70"/>
    </location>
</feature>
<comment type="subcellular location">
    <subcellularLocation>
        <location evidence="1">Endomembrane system</location>
        <topology evidence="1">Multi-pass membrane protein</topology>
    </subcellularLocation>
</comment>
<keyword evidence="4 5" id="KW-0472">Membrane</keyword>
<feature type="transmembrane region" description="Helical" evidence="5">
    <location>
        <begin position="16"/>
        <end position="34"/>
    </location>
</feature>
<dbReference type="KEGG" id="kus:B9G99_08005"/>
<keyword evidence="8" id="KW-1185">Reference proteome</keyword>
<accession>A0A2Z2H6A3</accession>
<evidence type="ECO:0000256" key="1">
    <source>
        <dbReference type="ARBA" id="ARBA00004127"/>
    </source>
</evidence>
<evidence type="ECO:0000256" key="4">
    <source>
        <dbReference type="ARBA" id="ARBA00023136"/>
    </source>
</evidence>
<gene>
    <name evidence="7" type="ORF">B9G99_08005</name>
</gene>
<protein>
    <recommendedName>
        <fullName evidence="6">DUF202 domain-containing protein</fullName>
    </recommendedName>
</protein>
<evidence type="ECO:0000313" key="8">
    <source>
        <dbReference type="Proteomes" id="UP000250025"/>
    </source>
</evidence>